<organism evidence="1 2">
    <name type="scientific">Staurois parvus</name>
    <dbReference type="NCBI Taxonomy" id="386267"/>
    <lineage>
        <taxon>Eukaryota</taxon>
        <taxon>Metazoa</taxon>
        <taxon>Chordata</taxon>
        <taxon>Craniata</taxon>
        <taxon>Vertebrata</taxon>
        <taxon>Euteleostomi</taxon>
        <taxon>Amphibia</taxon>
        <taxon>Batrachia</taxon>
        <taxon>Anura</taxon>
        <taxon>Neobatrachia</taxon>
        <taxon>Ranoidea</taxon>
        <taxon>Ranidae</taxon>
        <taxon>Staurois</taxon>
    </lineage>
</organism>
<name>A0ABN9C8B9_9NEOB</name>
<comment type="caution">
    <text evidence="1">The sequence shown here is derived from an EMBL/GenBank/DDBJ whole genome shotgun (WGS) entry which is preliminary data.</text>
</comment>
<proteinExistence type="predicted"/>
<evidence type="ECO:0000313" key="1">
    <source>
        <dbReference type="EMBL" id="CAI9555979.1"/>
    </source>
</evidence>
<protein>
    <submittedName>
        <fullName evidence="1">Uncharacterized protein</fullName>
    </submittedName>
</protein>
<gene>
    <name evidence="1" type="ORF">SPARVUS_LOCUS4493035</name>
</gene>
<keyword evidence="2" id="KW-1185">Reference proteome</keyword>
<sequence length="58" mass="6764">MYVKCFDTKMTVSKIFLICRQFRPPYVPYGPMLAGTRTWKPDAGISQRRWPGMLQGTH</sequence>
<reference evidence="1" key="1">
    <citation type="submission" date="2023-05" db="EMBL/GenBank/DDBJ databases">
        <authorList>
            <person name="Stuckert A."/>
        </authorList>
    </citation>
    <scope>NUCLEOTIDE SEQUENCE</scope>
</reference>
<dbReference type="EMBL" id="CATNWA010008382">
    <property type="protein sequence ID" value="CAI9555979.1"/>
    <property type="molecule type" value="Genomic_DNA"/>
</dbReference>
<evidence type="ECO:0000313" key="2">
    <source>
        <dbReference type="Proteomes" id="UP001162483"/>
    </source>
</evidence>
<dbReference type="Proteomes" id="UP001162483">
    <property type="component" value="Unassembled WGS sequence"/>
</dbReference>
<accession>A0ABN9C8B9</accession>
<feature type="non-terminal residue" evidence="1">
    <location>
        <position position="58"/>
    </location>
</feature>